<dbReference type="SUPFAM" id="SSF46785">
    <property type="entry name" value="Winged helix' DNA-binding domain"/>
    <property type="match status" value="1"/>
</dbReference>
<organism evidence="6 7">
    <name type="scientific">Frondihabitans cladoniiphilus</name>
    <dbReference type="NCBI Taxonomy" id="715785"/>
    <lineage>
        <taxon>Bacteria</taxon>
        <taxon>Bacillati</taxon>
        <taxon>Actinomycetota</taxon>
        <taxon>Actinomycetes</taxon>
        <taxon>Micrococcales</taxon>
        <taxon>Microbacteriaceae</taxon>
        <taxon>Frondihabitans</taxon>
    </lineage>
</organism>
<dbReference type="Proteomes" id="UP001501295">
    <property type="component" value="Unassembled WGS sequence"/>
</dbReference>
<accession>A0ABP8VNZ3</accession>
<dbReference type="InterPro" id="IPR000847">
    <property type="entry name" value="LysR_HTH_N"/>
</dbReference>
<dbReference type="PANTHER" id="PTHR30126">
    <property type="entry name" value="HTH-TYPE TRANSCRIPTIONAL REGULATOR"/>
    <property type="match status" value="1"/>
</dbReference>
<dbReference type="Pfam" id="PF03466">
    <property type="entry name" value="LysR_substrate"/>
    <property type="match status" value="1"/>
</dbReference>
<keyword evidence="2" id="KW-0805">Transcription regulation</keyword>
<keyword evidence="7" id="KW-1185">Reference proteome</keyword>
<gene>
    <name evidence="6" type="ORF">GCM10025780_05970</name>
</gene>
<dbReference type="InterPro" id="IPR036390">
    <property type="entry name" value="WH_DNA-bd_sf"/>
</dbReference>
<evidence type="ECO:0000313" key="6">
    <source>
        <dbReference type="EMBL" id="GAA4666870.1"/>
    </source>
</evidence>
<evidence type="ECO:0000256" key="1">
    <source>
        <dbReference type="ARBA" id="ARBA00009437"/>
    </source>
</evidence>
<name>A0ABP8VNZ3_9MICO</name>
<reference evidence="7" key="1">
    <citation type="journal article" date="2019" name="Int. J. Syst. Evol. Microbiol.">
        <title>The Global Catalogue of Microorganisms (GCM) 10K type strain sequencing project: providing services to taxonomists for standard genome sequencing and annotation.</title>
        <authorList>
            <consortium name="The Broad Institute Genomics Platform"/>
            <consortium name="The Broad Institute Genome Sequencing Center for Infectious Disease"/>
            <person name="Wu L."/>
            <person name="Ma J."/>
        </authorList>
    </citation>
    <scope>NUCLEOTIDE SEQUENCE [LARGE SCALE GENOMIC DNA]</scope>
    <source>
        <strain evidence="7">JCM 18956</strain>
    </source>
</reference>
<dbReference type="PROSITE" id="PS50931">
    <property type="entry name" value="HTH_LYSR"/>
    <property type="match status" value="1"/>
</dbReference>
<feature type="domain" description="HTH lysR-type" evidence="5">
    <location>
        <begin position="5"/>
        <end position="62"/>
    </location>
</feature>
<evidence type="ECO:0000256" key="4">
    <source>
        <dbReference type="ARBA" id="ARBA00023163"/>
    </source>
</evidence>
<sequence length="313" mass="32521">MDTTLDLLDLRLVRALADTGSITAAATLLGYSQPAVTQRLRRAEDHLGQPLVLRSGRGIVLTEAGRRLAQHAVHVQTALDAATQDLEELAGGATGTLRLAGFPSASPTVVPRILALLRSAHPRLTVTYVEVEPPEAVALLADGSADLALTFRYPGDGRDEDARGSVIETPLFRDTTLVVAPRGTFDGTDSAHGVDLARLAGQRFIGGCPRCRGHLLSLCRTAGFEPEIVLETDNALAVTGLVAEGLGIALLPSLSLLPAHPPVGVEVRALPASGDRIVQVAHAAGAERIPAVQAALVAIGSLDPAAFGLRLAS</sequence>
<evidence type="ECO:0000256" key="3">
    <source>
        <dbReference type="ARBA" id="ARBA00023125"/>
    </source>
</evidence>
<evidence type="ECO:0000256" key="2">
    <source>
        <dbReference type="ARBA" id="ARBA00023015"/>
    </source>
</evidence>
<dbReference type="SUPFAM" id="SSF53850">
    <property type="entry name" value="Periplasmic binding protein-like II"/>
    <property type="match status" value="1"/>
</dbReference>
<dbReference type="Pfam" id="PF00126">
    <property type="entry name" value="HTH_1"/>
    <property type="match status" value="1"/>
</dbReference>
<dbReference type="RefSeq" id="WP_345373029.1">
    <property type="nucleotide sequence ID" value="NZ_BAABLM010000001.1"/>
</dbReference>
<comment type="caution">
    <text evidence="6">The sequence shown here is derived from an EMBL/GenBank/DDBJ whole genome shotgun (WGS) entry which is preliminary data.</text>
</comment>
<dbReference type="EMBL" id="BAABLM010000001">
    <property type="protein sequence ID" value="GAA4666870.1"/>
    <property type="molecule type" value="Genomic_DNA"/>
</dbReference>
<dbReference type="InterPro" id="IPR036388">
    <property type="entry name" value="WH-like_DNA-bd_sf"/>
</dbReference>
<keyword evidence="3" id="KW-0238">DNA-binding</keyword>
<comment type="similarity">
    <text evidence="1">Belongs to the LysR transcriptional regulatory family.</text>
</comment>
<dbReference type="Gene3D" id="1.10.10.10">
    <property type="entry name" value="Winged helix-like DNA-binding domain superfamily/Winged helix DNA-binding domain"/>
    <property type="match status" value="1"/>
</dbReference>
<evidence type="ECO:0000259" key="5">
    <source>
        <dbReference type="PROSITE" id="PS50931"/>
    </source>
</evidence>
<dbReference type="Gene3D" id="3.40.190.10">
    <property type="entry name" value="Periplasmic binding protein-like II"/>
    <property type="match status" value="2"/>
</dbReference>
<dbReference type="InterPro" id="IPR005119">
    <property type="entry name" value="LysR_subst-bd"/>
</dbReference>
<protein>
    <submittedName>
        <fullName evidence="6">LysR family transcriptional regulator</fullName>
    </submittedName>
</protein>
<evidence type="ECO:0000313" key="7">
    <source>
        <dbReference type="Proteomes" id="UP001501295"/>
    </source>
</evidence>
<proteinExistence type="inferred from homology"/>
<dbReference type="PANTHER" id="PTHR30126:SF40">
    <property type="entry name" value="HTH-TYPE TRANSCRIPTIONAL REGULATOR GLTR"/>
    <property type="match status" value="1"/>
</dbReference>
<keyword evidence="4" id="KW-0804">Transcription</keyword>